<accession>A0A4R1BMA1</accession>
<dbReference type="AlphaFoldDB" id="A0A4R1BMA1"/>
<gene>
    <name evidence="2" type="ORF">E0L93_05395</name>
</gene>
<dbReference type="Gene3D" id="1.10.287.1490">
    <property type="match status" value="1"/>
</dbReference>
<comment type="caution">
    <text evidence="2">The sequence shown here is derived from an EMBL/GenBank/DDBJ whole genome shotgun (WGS) entry which is preliminary data.</text>
</comment>
<organism evidence="2 3">
    <name type="scientific">Rubrobacter taiwanensis</name>
    <dbReference type="NCBI Taxonomy" id="185139"/>
    <lineage>
        <taxon>Bacteria</taxon>
        <taxon>Bacillati</taxon>
        <taxon>Actinomycetota</taxon>
        <taxon>Rubrobacteria</taxon>
        <taxon>Rubrobacterales</taxon>
        <taxon>Rubrobacteraceae</taxon>
        <taxon>Rubrobacter</taxon>
    </lineage>
</organism>
<feature type="coiled-coil region" evidence="1">
    <location>
        <begin position="30"/>
        <end position="180"/>
    </location>
</feature>
<evidence type="ECO:0008006" key="4">
    <source>
        <dbReference type="Google" id="ProtNLM"/>
    </source>
</evidence>
<proteinExistence type="predicted"/>
<dbReference type="RefSeq" id="WP_132689557.1">
    <property type="nucleotide sequence ID" value="NZ_SKBU01000011.1"/>
</dbReference>
<dbReference type="SUPFAM" id="SSF57997">
    <property type="entry name" value="Tropomyosin"/>
    <property type="match status" value="1"/>
</dbReference>
<protein>
    <recommendedName>
        <fullName evidence="4">Chromosome partition protein Smc</fullName>
    </recommendedName>
</protein>
<dbReference type="Proteomes" id="UP000295244">
    <property type="component" value="Unassembled WGS sequence"/>
</dbReference>
<keyword evidence="1" id="KW-0175">Coiled coil</keyword>
<reference evidence="2 3" key="1">
    <citation type="submission" date="2019-03" db="EMBL/GenBank/DDBJ databases">
        <title>Whole genome sequence of a novel Rubrobacter taiwanensis strain, isolated from Yellowstone National Park.</title>
        <authorList>
            <person name="Freed S."/>
            <person name="Ramaley R.F."/>
            <person name="Kyndt J.A."/>
        </authorList>
    </citation>
    <scope>NUCLEOTIDE SEQUENCE [LARGE SCALE GENOMIC DNA]</scope>
    <source>
        <strain evidence="2 3">Yellowstone</strain>
    </source>
</reference>
<evidence type="ECO:0000256" key="1">
    <source>
        <dbReference type="SAM" id="Coils"/>
    </source>
</evidence>
<evidence type="ECO:0000313" key="2">
    <source>
        <dbReference type="EMBL" id="TCJ18428.1"/>
    </source>
</evidence>
<keyword evidence="3" id="KW-1185">Reference proteome</keyword>
<sequence>MCSLISGRSDNSREAGGDLRLQLELKDRHIRELYEEVSLARARLGEAEARLGVAGGRIAKLEADRERLRGELRELEGREREARRQSEQRGRRISRLEREIGHLRSDLSRRDELLRRREREIEELSAESGEQLERKEAALEDALRRVDGLSRDLEDREAEIDRLRRVIDGLQEKLREEYRLRRRLAEPSNRLRAGIGLFNESECVRAVTSISKAFGEPDLYVELEEGGERLVFLTFVWREIAWQRYAVNPEPEVGEPRVYLAGAGETLPPEELPERPNAHVDARGRVALGL</sequence>
<dbReference type="OrthoDB" id="5245159at2"/>
<name>A0A4R1BMA1_9ACTN</name>
<dbReference type="EMBL" id="SKBU01000011">
    <property type="protein sequence ID" value="TCJ18428.1"/>
    <property type="molecule type" value="Genomic_DNA"/>
</dbReference>
<evidence type="ECO:0000313" key="3">
    <source>
        <dbReference type="Proteomes" id="UP000295244"/>
    </source>
</evidence>